<feature type="coiled-coil region" evidence="1">
    <location>
        <begin position="649"/>
        <end position="676"/>
    </location>
</feature>
<proteinExistence type="predicted"/>
<evidence type="ECO:0000256" key="1">
    <source>
        <dbReference type="SAM" id="Coils"/>
    </source>
</evidence>
<accession>A0ABQ4WNG0</accession>
<name>A0ABQ4WNG0_9ASTR</name>
<feature type="domain" description="Retrovirus-related Pol polyprotein from transposon TNT 1-94-like beta-barrel" evidence="3">
    <location>
        <begin position="951"/>
        <end position="1023"/>
    </location>
</feature>
<evidence type="ECO:0000313" key="5">
    <source>
        <dbReference type="Proteomes" id="UP001151760"/>
    </source>
</evidence>
<comment type="caution">
    <text evidence="4">The sequence shown here is derived from an EMBL/GenBank/DDBJ whole genome shotgun (WGS) entry which is preliminary data.</text>
</comment>
<keyword evidence="1" id="KW-0175">Coiled coil</keyword>
<sequence length="1049" mass="119567">MQGTSLTKQERECKLYDAFDKFTHIKGESLHLYYLRFTQLINDINIYNMKLEQFQINTKFLNSLPPEWSKFVTDVKLVKDLLTTNFDQLYAYLEQHELHANKVRLMRERNQDPLARGDKNSYATGTSGIRANTSGTGGNYSGTGKVLTEEELEFLADLGIAEGPVTLSVITHNETYQADDLDAYDFDYDEISTAKAVLMANLSSYESDVLSAVPISDNTNNDMLNQSGQEMSYSEPSHFVEHSENEIHSDSNIIPYSQYLIESQTAAVQDINSSAQQDALILSVFEQLSNQVTNCNKVNNDNLIANETLSVEFERYKEREKEAKNIDTEIALEKKVKELDNIVCKMGQSTKTVHMLTKPQVFYDNNLKQALGFQNPFYHKKAHQISPMLYDGNVIAKETNVISIADSEENLMLEEESRSKMILKQSDPMVLEKKFNTKPIDYAELNRLSEDFGKRFVPQHELSDEQALHPIIGQSDSSPVKIEAPRELPKIKPNALTEGEWGFEHTKSVFQNEIILFLKTLKDIFNVFDKDLLTEVMEVQIVFNQMEAAVQHSSVDVNTSVNVNSSVAMNDSMNYVKICNKCLELKAELIKQHNMVEKDEYNKLSKRFSDLEQHCISLEIAMQLNKEIFQKNNTSVNQTEPSFDQLFKLNNLKAELQAKDTTIKKLKERIKRVNETSTSEHVKKDFDEVETINIELEHRDIVDNAAQVSNATTIAPGMYKLDPVILAPRDTNNRETHIYYLTHTMEQATILREIVEQAYSLNPLDNASYTACKYVKLIQELLGYVRDTFLDIHKPRVKPSTSASRSKPSGNTKNDRISRPPSNAKALCSICNECLFDANHAMCLIDHVNSMNVRAKSASKKIKKRKKWKPTGKVFNTIGYKWTPTGRTFTLVRNVCPSTRITATNKVPPRVPIPLEVVAPKHVVTRVYTRRPKVPKYVPNSKPKVVQIVLWYLDSSCSKHMTRDCSQLTNFVHKFLGTVKFGNDQVEKIMRYGDYHIGNVTISRVYYVEGLGYNLFSVGQFYDSNIEVAFRKHTCFVCNLEGVDLLSGS</sequence>
<feature type="compositionally biased region" description="Polar residues" evidence="2">
    <location>
        <begin position="121"/>
        <end position="131"/>
    </location>
</feature>
<protein>
    <recommendedName>
        <fullName evidence="3">Retrovirus-related Pol polyprotein from transposon TNT 1-94-like beta-barrel domain-containing protein</fullName>
    </recommendedName>
</protein>
<feature type="compositionally biased region" description="Polar residues" evidence="2">
    <location>
        <begin position="799"/>
        <end position="812"/>
    </location>
</feature>
<feature type="region of interest" description="Disordered" evidence="2">
    <location>
        <begin position="114"/>
        <end position="139"/>
    </location>
</feature>
<reference evidence="4" key="1">
    <citation type="journal article" date="2022" name="Int. J. Mol. Sci.">
        <title>Draft Genome of Tanacetum Coccineum: Genomic Comparison of Closely Related Tanacetum-Family Plants.</title>
        <authorList>
            <person name="Yamashiro T."/>
            <person name="Shiraishi A."/>
            <person name="Nakayama K."/>
            <person name="Satake H."/>
        </authorList>
    </citation>
    <scope>NUCLEOTIDE SEQUENCE</scope>
</reference>
<dbReference type="Pfam" id="PF22936">
    <property type="entry name" value="Pol_BBD"/>
    <property type="match status" value="1"/>
</dbReference>
<feature type="region of interest" description="Disordered" evidence="2">
    <location>
        <begin position="796"/>
        <end position="821"/>
    </location>
</feature>
<dbReference type="Proteomes" id="UP001151760">
    <property type="component" value="Unassembled WGS sequence"/>
</dbReference>
<evidence type="ECO:0000256" key="2">
    <source>
        <dbReference type="SAM" id="MobiDB-lite"/>
    </source>
</evidence>
<dbReference type="EMBL" id="BQNB010008794">
    <property type="protein sequence ID" value="GJS54387.1"/>
    <property type="molecule type" value="Genomic_DNA"/>
</dbReference>
<reference evidence="4" key="2">
    <citation type="submission" date="2022-01" db="EMBL/GenBank/DDBJ databases">
        <authorList>
            <person name="Yamashiro T."/>
            <person name="Shiraishi A."/>
            <person name="Satake H."/>
            <person name="Nakayama K."/>
        </authorList>
    </citation>
    <scope>NUCLEOTIDE SEQUENCE</scope>
</reference>
<gene>
    <name evidence="4" type="ORF">Tco_0627749</name>
</gene>
<evidence type="ECO:0000259" key="3">
    <source>
        <dbReference type="Pfam" id="PF22936"/>
    </source>
</evidence>
<evidence type="ECO:0000313" key="4">
    <source>
        <dbReference type="EMBL" id="GJS54387.1"/>
    </source>
</evidence>
<organism evidence="4 5">
    <name type="scientific">Tanacetum coccineum</name>
    <dbReference type="NCBI Taxonomy" id="301880"/>
    <lineage>
        <taxon>Eukaryota</taxon>
        <taxon>Viridiplantae</taxon>
        <taxon>Streptophyta</taxon>
        <taxon>Embryophyta</taxon>
        <taxon>Tracheophyta</taxon>
        <taxon>Spermatophyta</taxon>
        <taxon>Magnoliopsida</taxon>
        <taxon>eudicotyledons</taxon>
        <taxon>Gunneridae</taxon>
        <taxon>Pentapetalae</taxon>
        <taxon>asterids</taxon>
        <taxon>campanulids</taxon>
        <taxon>Asterales</taxon>
        <taxon>Asteraceae</taxon>
        <taxon>Asteroideae</taxon>
        <taxon>Anthemideae</taxon>
        <taxon>Anthemidinae</taxon>
        <taxon>Tanacetum</taxon>
    </lineage>
</organism>
<dbReference type="InterPro" id="IPR054722">
    <property type="entry name" value="PolX-like_BBD"/>
</dbReference>
<keyword evidence="5" id="KW-1185">Reference proteome</keyword>